<organism evidence="2">
    <name type="scientific">Hyalella azteca</name>
    <name type="common">Amphipod</name>
    <dbReference type="NCBI Taxonomy" id="294128"/>
    <lineage>
        <taxon>Eukaryota</taxon>
        <taxon>Metazoa</taxon>
        <taxon>Ecdysozoa</taxon>
        <taxon>Arthropoda</taxon>
        <taxon>Crustacea</taxon>
        <taxon>Multicrustacea</taxon>
        <taxon>Malacostraca</taxon>
        <taxon>Eumalacostraca</taxon>
        <taxon>Peracarida</taxon>
        <taxon>Amphipoda</taxon>
        <taxon>Senticaudata</taxon>
        <taxon>Talitrida</taxon>
        <taxon>Talitroidea</taxon>
        <taxon>Hyalellidae</taxon>
        <taxon>Hyalella</taxon>
    </lineage>
</organism>
<dbReference type="Proteomes" id="UP000711488">
    <property type="component" value="Unassembled WGS sequence"/>
</dbReference>
<feature type="transmembrane region" description="Helical" evidence="1">
    <location>
        <begin position="12"/>
        <end position="33"/>
    </location>
</feature>
<keyword evidence="1" id="KW-0472">Membrane</keyword>
<sequence>MFHHCYLIMFHHCYLIMFHHCYLIMFPHCYLIMFPHSVYTRPFSPPAYIKRPLPLIPSPSLYVEGADSGCRGAVAHTITSLAPHNKRFAELRLKGCRLRAAEQQLLLQELQAAGIRTNYWGDTRAEAFG</sequence>
<reference evidence="2" key="1">
    <citation type="submission" date="2014-08" db="EMBL/GenBank/DDBJ databases">
        <authorList>
            <person name="Murali S."/>
            <person name="Richards S."/>
            <person name="Bandaranaike D."/>
            <person name="Bellair M."/>
            <person name="Blankenburg K."/>
            <person name="Chao H."/>
            <person name="Dinh H."/>
            <person name="Doddapaneni H."/>
            <person name="Dugan-Rocha S."/>
            <person name="Elkadiri S."/>
            <person name="Gnanaolivu R."/>
            <person name="Hughes D."/>
            <person name="Lee S."/>
            <person name="Li M."/>
            <person name="Ming W."/>
            <person name="Munidasa M."/>
            <person name="Muniz J."/>
            <person name="Nguyen L."/>
            <person name="Osuji N."/>
            <person name="Pu L.-L."/>
            <person name="Puazo M."/>
            <person name="Skinner E."/>
            <person name="Qu C."/>
            <person name="Quiroz J."/>
            <person name="Raj R."/>
            <person name="Weissenberger G."/>
            <person name="Xin Y."/>
            <person name="Zou X."/>
            <person name="Han Y."/>
            <person name="Worley K."/>
            <person name="Muzny D."/>
            <person name="Gibbs R."/>
        </authorList>
    </citation>
    <scope>NUCLEOTIDE SEQUENCE</scope>
    <source>
        <strain evidence="2">HAZT.00-mixed</strain>
        <tissue evidence="2">Whole organism</tissue>
    </source>
</reference>
<dbReference type="EMBL" id="JQDR03012663">
    <property type="protein sequence ID" value="KAA0190937.1"/>
    <property type="molecule type" value="Genomic_DNA"/>
</dbReference>
<keyword evidence="1" id="KW-1133">Transmembrane helix</keyword>
<protein>
    <submittedName>
        <fullName evidence="2">Uncharacterized protein</fullName>
    </submittedName>
</protein>
<keyword evidence="1" id="KW-0812">Transmembrane</keyword>
<gene>
    <name evidence="2" type="ORF">HAZT_HAZT005604</name>
</gene>
<reference evidence="2" key="2">
    <citation type="journal article" date="2018" name="Environ. Sci. Technol.">
        <title>The Toxicogenome of Hyalella azteca: A Model for Sediment Ecotoxicology and Evolutionary Toxicology.</title>
        <authorList>
            <person name="Poynton H.C."/>
            <person name="Hasenbein S."/>
            <person name="Benoit J.B."/>
            <person name="Sepulveda M.S."/>
            <person name="Poelchau M.F."/>
            <person name="Hughes D.S.T."/>
            <person name="Murali S.C."/>
            <person name="Chen S."/>
            <person name="Glastad K.M."/>
            <person name="Goodisman M.A.D."/>
            <person name="Werren J.H."/>
            <person name="Vineis J.H."/>
            <person name="Bowen J.L."/>
            <person name="Friedrich M."/>
            <person name="Jones J."/>
            <person name="Robertson H.M."/>
            <person name="Feyereisen R."/>
            <person name="Mechler-Hickson A."/>
            <person name="Mathers N."/>
            <person name="Lee C.E."/>
            <person name="Colbourne J.K."/>
            <person name="Biales A."/>
            <person name="Johnston J.S."/>
            <person name="Wellborn G.A."/>
            <person name="Rosendale A.J."/>
            <person name="Cridge A.G."/>
            <person name="Munoz-Torres M.C."/>
            <person name="Bain P.A."/>
            <person name="Manny A.R."/>
            <person name="Major K.M."/>
            <person name="Lambert F.N."/>
            <person name="Vulpe C.D."/>
            <person name="Tuck P."/>
            <person name="Blalock B.J."/>
            <person name="Lin Y.Y."/>
            <person name="Smith M.E."/>
            <person name="Ochoa-Acuna H."/>
            <person name="Chen M.M."/>
            <person name="Childers C.P."/>
            <person name="Qu J."/>
            <person name="Dugan S."/>
            <person name="Lee S.L."/>
            <person name="Chao H."/>
            <person name="Dinh H."/>
            <person name="Han Y."/>
            <person name="Doddapaneni H."/>
            <person name="Worley K.C."/>
            <person name="Muzny D.M."/>
            <person name="Gibbs R.A."/>
            <person name="Richards S."/>
        </authorList>
    </citation>
    <scope>NUCLEOTIDE SEQUENCE</scope>
    <source>
        <strain evidence="2">HAZT.00-mixed</strain>
        <tissue evidence="2">Whole organism</tissue>
    </source>
</reference>
<dbReference type="AlphaFoldDB" id="A0A6A0GWL2"/>
<evidence type="ECO:0000256" key="1">
    <source>
        <dbReference type="SAM" id="Phobius"/>
    </source>
</evidence>
<reference evidence="2" key="3">
    <citation type="submission" date="2019-06" db="EMBL/GenBank/DDBJ databases">
        <authorList>
            <person name="Poynton C."/>
            <person name="Hasenbein S."/>
            <person name="Benoit J.B."/>
            <person name="Sepulveda M.S."/>
            <person name="Poelchau M.F."/>
            <person name="Murali S.C."/>
            <person name="Chen S."/>
            <person name="Glastad K.M."/>
            <person name="Werren J.H."/>
            <person name="Vineis J.H."/>
            <person name="Bowen J.L."/>
            <person name="Friedrich M."/>
            <person name="Jones J."/>
            <person name="Robertson H.M."/>
            <person name="Feyereisen R."/>
            <person name="Mechler-Hickson A."/>
            <person name="Mathers N."/>
            <person name="Lee C.E."/>
            <person name="Colbourne J.K."/>
            <person name="Biales A."/>
            <person name="Johnston J.S."/>
            <person name="Wellborn G.A."/>
            <person name="Rosendale A.J."/>
            <person name="Cridge A.G."/>
            <person name="Munoz-Torres M.C."/>
            <person name="Bain P.A."/>
            <person name="Manny A.R."/>
            <person name="Major K.M."/>
            <person name="Lambert F.N."/>
            <person name="Vulpe C.D."/>
            <person name="Tuck P."/>
            <person name="Blalock B.J."/>
            <person name="Lin Y.-Y."/>
            <person name="Smith M.E."/>
            <person name="Ochoa-Acuna H."/>
            <person name="Chen M.-J.M."/>
            <person name="Childers C.P."/>
            <person name="Qu J."/>
            <person name="Dugan S."/>
            <person name="Lee S.L."/>
            <person name="Chao H."/>
            <person name="Dinh H."/>
            <person name="Han Y."/>
            <person name="Doddapaneni H."/>
            <person name="Worley K.C."/>
            <person name="Muzny D.M."/>
            <person name="Gibbs R.A."/>
            <person name="Richards S."/>
        </authorList>
    </citation>
    <scope>NUCLEOTIDE SEQUENCE</scope>
    <source>
        <strain evidence="2">HAZT.00-mixed</strain>
        <tissue evidence="2">Whole organism</tissue>
    </source>
</reference>
<evidence type="ECO:0000313" key="2">
    <source>
        <dbReference type="EMBL" id="KAA0190937.1"/>
    </source>
</evidence>
<name>A0A6A0GWL2_HYAAZ</name>
<proteinExistence type="predicted"/>
<comment type="caution">
    <text evidence="2">The sequence shown here is derived from an EMBL/GenBank/DDBJ whole genome shotgun (WGS) entry which is preliminary data.</text>
</comment>
<accession>A0A6A0GWL2</accession>